<sequence length="445" mass="50041">MPMVEMNMDGLVGPSHHYAGLSHGNLASTHNAYQIANPRAAALQGLDKMRYLFDLGLVQCVLPPSSAPRLSLLKALGFSGSNTKIIGDCARTLPELLSSIYSSSAMWAANAACVSSSIDTRDRKTHFTPANLNSTFHRSLETIDTSRFLKMFFSSEDFFIHHSSLPNHPNFADEGAANHCRLWFENDAPGISLFIYGRSSFNQSTSQPQKFPARQTLEASQAIARSHCLNPDLCFFVQQNPEAIDQGAFHNDVVSVTHKNIMFCHEQAFQGQSNLRQQLTDIFATREEHLYWIEVPAIRITLAEAIKSYIFNSQIITADNKIILIVPNECRENIKVWNYLNELILDHHCPFTELKTIDLSQSMRNGGGPACLRLRIPLTTEALKTVHPGILFSAQLDKKLRSWVNQYYRDRLHIEDLADPLLLKETQEALFSLGTILQTNALYDF</sequence>
<keyword evidence="2" id="KW-1185">Reference proteome</keyword>
<dbReference type="EC" id="3.5.3.23" evidence="1"/>
<protein>
    <submittedName>
        <fullName evidence="1">N-succinylarginine dihydrolase</fullName>
        <ecNumber evidence="1">3.5.3.23</ecNumber>
    </submittedName>
</protein>
<accession>A0ACD5HI63</accession>
<proteinExistence type="predicted"/>
<reference evidence="1 2" key="1">
    <citation type="journal article" date="2021" name="ISME J.">
        <title>Genomic evolution of the class Acidithiobacillia: deep-branching Proteobacteria living in extreme acidic conditions.</title>
        <authorList>
            <person name="Moya-Beltran A."/>
            <person name="Beard S."/>
            <person name="Rojas-Villalobos C."/>
            <person name="Issotta F."/>
            <person name="Gallardo Y."/>
            <person name="Ulloa R."/>
            <person name="Giaveno A."/>
            <person name="Degli Esposti M."/>
            <person name="Johnson D.B."/>
            <person name="Quatrini R."/>
        </authorList>
    </citation>
    <scope>NUCLEOTIDE SEQUENCE [LARGE SCALE GENOMIC DNA]</scope>
    <source>
        <strain evidence="1 2">GG1-14</strain>
    </source>
</reference>
<gene>
    <name evidence="1" type="primary">astB</name>
    <name evidence="1" type="ORF">HHS34_005090</name>
</gene>
<evidence type="ECO:0000313" key="1">
    <source>
        <dbReference type="EMBL" id="XRI74569.1"/>
    </source>
</evidence>
<dbReference type="Proteomes" id="UP001195965">
    <property type="component" value="Chromosome"/>
</dbReference>
<keyword evidence="1" id="KW-0378">Hydrolase</keyword>
<evidence type="ECO:0000313" key="2">
    <source>
        <dbReference type="Proteomes" id="UP001195965"/>
    </source>
</evidence>
<name>A0ACD5HI63_9PROT</name>
<organism evidence="1 2">
    <name type="scientific">Acidithiobacillus montserratensis</name>
    <dbReference type="NCBI Taxonomy" id="2729135"/>
    <lineage>
        <taxon>Bacteria</taxon>
        <taxon>Pseudomonadati</taxon>
        <taxon>Pseudomonadota</taxon>
        <taxon>Acidithiobacillia</taxon>
        <taxon>Acidithiobacillales</taxon>
        <taxon>Acidithiobacillaceae</taxon>
        <taxon>Acidithiobacillus</taxon>
    </lineage>
</organism>
<dbReference type="EMBL" id="CP127526">
    <property type="protein sequence ID" value="XRI74569.1"/>
    <property type="molecule type" value="Genomic_DNA"/>
</dbReference>